<accession>A0A5B9QRV3</accession>
<gene>
    <name evidence="3" type="ORF">UC8_26560</name>
</gene>
<organism evidence="3 4">
    <name type="scientific">Roseimaritima ulvae</name>
    <dbReference type="NCBI Taxonomy" id="980254"/>
    <lineage>
        <taxon>Bacteria</taxon>
        <taxon>Pseudomonadati</taxon>
        <taxon>Planctomycetota</taxon>
        <taxon>Planctomycetia</taxon>
        <taxon>Pirellulales</taxon>
        <taxon>Pirellulaceae</taxon>
        <taxon>Roseimaritima</taxon>
    </lineage>
</organism>
<sequence>MTPPSEIQSLARSATRKQTLNMSLAVLAAILLSMSGCGSQTTPPATAPKDALVTTWFRDATAESQIDFVYRNGNESQQYSIAEVLGGGVGVLDVDLDGFMDFFLVGGGTITANAPLQGLDNGLFLHDAQRRYREVSAAAGVATSEFYAHGVAVGDYNGDGFDDLLVTGYGGLMLYRNQGDGSFTPVTAAAELSDRQWSSSAAWGDLNNDGHLDLYVAHYVDWSWQNNPDCFAGGTERAVCTPLVFDGLDDTLYLSRGDGRFIDASQTAGLSAAGKGLGVTLLDFDGDQQLDIYVANDTDENFLYHNQGGGRFIEQAVLAGTAYGDGGMSDGSMGVSTFDYNSDGLPDLWVSNFENDTFALYRNDGGGAFTHVSGATGLFAIGTTHVGWGTITDDLNNDGQADIVVTNGHVLANPPGGQQQQKPLLLISQQQRFELLAIDPQEYLGQRHNGRGLAKADIDNDGDWDLGFTHLNAPFKLLRNDIRTDRPWVGLQLIGRTSNRNAIGAKVTLTLPDGQTSTRFVIGGSSYLSHSDSRLLWTLPADAQGSSFEILWPSGRRQRLPAPPPGQYVCLVEPR</sequence>
<dbReference type="Pfam" id="PF07593">
    <property type="entry name" value="UnbV_ASPIC"/>
    <property type="match status" value="1"/>
</dbReference>
<feature type="domain" description="ASPIC/UnbV" evidence="2">
    <location>
        <begin position="502"/>
        <end position="568"/>
    </location>
</feature>
<dbReference type="PANTHER" id="PTHR16026:SF0">
    <property type="entry name" value="CARTILAGE ACIDIC PROTEIN 1"/>
    <property type="match status" value="1"/>
</dbReference>
<evidence type="ECO:0000259" key="2">
    <source>
        <dbReference type="Pfam" id="PF07593"/>
    </source>
</evidence>
<dbReference type="OrthoDB" id="5287961at2"/>
<dbReference type="Pfam" id="PF13517">
    <property type="entry name" value="FG-GAP_3"/>
    <property type="match status" value="2"/>
</dbReference>
<protein>
    <submittedName>
        <fullName evidence="3">FG-GAP repeat protein</fullName>
    </submittedName>
</protein>
<dbReference type="InterPro" id="IPR028994">
    <property type="entry name" value="Integrin_alpha_N"/>
</dbReference>
<keyword evidence="1" id="KW-0732">Signal</keyword>
<dbReference type="InterPro" id="IPR013517">
    <property type="entry name" value="FG-GAP"/>
</dbReference>
<dbReference type="RefSeq" id="WP_084426019.1">
    <property type="nucleotide sequence ID" value="NZ_CP042914.1"/>
</dbReference>
<dbReference type="InterPro" id="IPR011519">
    <property type="entry name" value="UnbV_ASPIC"/>
</dbReference>
<dbReference type="PANTHER" id="PTHR16026">
    <property type="entry name" value="CARTILAGE ACIDIC PROTEIN 1"/>
    <property type="match status" value="1"/>
</dbReference>
<dbReference type="EMBL" id="CP042914">
    <property type="protein sequence ID" value="QEG40639.1"/>
    <property type="molecule type" value="Genomic_DNA"/>
</dbReference>
<evidence type="ECO:0000313" key="3">
    <source>
        <dbReference type="EMBL" id="QEG40639.1"/>
    </source>
</evidence>
<keyword evidence="4" id="KW-1185">Reference proteome</keyword>
<reference evidence="3 4" key="1">
    <citation type="submission" date="2019-08" db="EMBL/GenBank/DDBJ databases">
        <title>Deep-cultivation of Planctomycetes and their phenomic and genomic characterization uncovers novel biology.</title>
        <authorList>
            <person name="Wiegand S."/>
            <person name="Jogler M."/>
            <person name="Boedeker C."/>
            <person name="Pinto D."/>
            <person name="Vollmers J."/>
            <person name="Rivas-Marin E."/>
            <person name="Kohn T."/>
            <person name="Peeters S.H."/>
            <person name="Heuer A."/>
            <person name="Rast P."/>
            <person name="Oberbeckmann S."/>
            <person name="Bunk B."/>
            <person name="Jeske O."/>
            <person name="Meyerdierks A."/>
            <person name="Storesund J.E."/>
            <person name="Kallscheuer N."/>
            <person name="Luecker S."/>
            <person name="Lage O.M."/>
            <person name="Pohl T."/>
            <person name="Merkel B.J."/>
            <person name="Hornburger P."/>
            <person name="Mueller R.-W."/>
            <person name="Bruemmer F."/>
            <person name="Labrenz M."/>
            <person name="Spormann A.M."/>
            <person name="Op den Camp H."/>
            <person name="Overmann J."/>
            <person name="Amann R."/>
            <person name="Jetten M.S.M."/>
            <person name="Mascher T."/>
            <person name="Medema M.H."/>
            <person name="Devos D.P."/>
            <person name="Kaster A.-K."/>
            <person name="Ovreas L."/>
            <person name="Rohde M."/>
            <person name="Galperin M.Y."/>
            <person name="Jogler C."/>
        </authorList>
    </citation>
    <scope>NUCLEOTIDE SEQUENCE [LARGE SCALE GENOMIC DNA]</scope>
    <source>
        <strain evidence="3 4">UC8</strain>
    </source>
</reference>
<evidence type="ECO:0000313" key="4">
    <source>
        <dbReference type="Proteomes" id="UP000325286"/>
    </source>
</evidence>
<name>A0A5B9QRV3_9BACT</name>
<dbReference type="InterPro" id="IPR027039">
    <property type="entry name" value="Crtac1"/>
</dbReference>
<dbReference type="SUPFAM" id="SSF69318">
    <property type="entry name" value="Integrin alpha N-terminal domain"/>
    <property type="match status" value="1"/>
</dbReference>
<dbReference type="AlphaFoldDB" id="A0A5B9QRV3"/>
<dbReference type="KEGG" id="rul:UC8_26560"/>
<dbReference type="Proteomes" id="UP000325286">
    <property type="component" value="Chromosome"/>
</dbReference>
<evidence type="ECO:0000256" key="1">
    <source>
        <dbReference type="ARBA" id="ARBA00022729"/>
    </source>
</evidence>
<dbReference type="Gene3D" id="2.130.10.130">
    <property type="entry name" value="Integrin alpha, N-terminal"/>
    <property type="match status" value="2"/>
</dbReference>
<proteinExistence type="predicted"/>